<proteinExistence type="predicted"/>
<organism evidence="1 2">
    <name type="scientific">Mycobacterium europaeum</name>
    <dbReference type="NCBI Taxonomy" id="761804"/>
    <lineage>
        <taxon>Bacteria</taxon>
        <taxon>Bacillati</taxon>
        <taxon>Actinomycetota</taxon>
        <taxon>Actinomycetes</taxon>
        <taxon>Mycobacteriales</taxon>
        <taxon>Mycobacteriaceae</taxon>
        <taxon>Mycobacterium</taxon>
        <taxon>Mycobacterium simiae complex</taxon>
    </lineage>
</organism>
<dbReference type="InterPro" id="IPR012349">
    <property type="entry name" value="Split_barrel_FMN-bd"/>
</dbReference>
<protein>
    <submittedName>
        <fullName evidence="1">Deazaflavin-dependent nitroreductase family protein</fullName>
    </submittedName>
</protein>
<dbReference type="Pfam" id="PF04075">
    <property type="entry name" value="F420H2_quin_red"/>
    <property type="match status" value="1"/>
</dbReference>
<dbReference type="InterPro" id="IPR004378">
    <property type="entry name" value="F420H2_quin_Rdtase"/>
</dbReference>
<dbReference type="GO" id="GO:0016491">
    <property type="term" value="F:oxidoreductase activity"/>
    <property type="evidence" value="ECO:0007669"/>
    <property type="project" value="InterPro"/>
</dbReference>
<name>A0A0U1CYF4_9MYCO</name>
<accession>A0A0U1CYF4</accession>
<dbReference type="EMBL" id="CTEC01000001">
    <property type="protein sequence ID" value="CQD04542.1"/>
    <property type="molecule type" value="Genomic_DNA"/>
</dbReference>
<dbReference type="RefSeq" id="WP_244275076.1">
    <property type="nucleotide sequence ID" value="NZ_CP157315.1"/>
</dbReference>
<keyword evidence="2" id="KW-1185">Reference proteome</keyword>
<sequence length="59" mass="6128">MAGCARLLWFPAALVTTIGRGSGKPRTTPTLELSVGEGMILPASFGAPHQEPNLVSQPP</sequence>
<gene>
    <name evidence="1" type="ORF">BN000_00850</name>
</gene>
<dbReference type="Proteomes" id="UP000199601">
    <property type="component" value="Unassembled WGS sequence"/>
</dbReference>
<dbReference type="STRING" id="761804.BN000_00850"/>
<dbReference type="Gene3D" id="2.30.110.10">
    <property type="entry name" value="Electron Transport, Fmn-binding Protein, Chain A"/>
    <property type="match status" value="1"/>
</dbReference>
<evidence type="ECO:0000313" key="2">
    <source>
        <dbReference type="Proteomes" id="UP000199601"/>
    </source>
</evidence>
<reference evidence="2" key="1">
    <citation type="submission" date="2015-03" db="EMBL/GenBank/DDBJ databases">
        <authorList>
            <person name="Urmite Genomes"/>
        </authorList>
    </citation>
    <scope>NUCLEOTIDE SEQUENCE [LARGE SCALE GENOMIC DNA]</scope>
    <source>
        <strain evidence="2">CSUR P1344</strain>
    </source>
</reference>
<dbReference type="AlphaFoldDB" id="A0A0U1CYF4"/>
<evidence type="ECO:0000313" key="1">
    <source>
        <dbReference type="EMBL" id="CQD04542.1"/>
    </source>
</evidence>